<dbReference type="GO" id="GO:0042597">
    <property type="term" value="C:periplasmic space"/>
    <property type="evidence" value="ECO:0007669"/>
    <property type="project" value="InterPro"/>
</dbReference>
<evidence type="ECO:0000313" key="3">
    <source>
        <dbReference type="Proteomes" id="UP000271256"/>
    </source>
</evidence>
<reference evidence="2 3" key="1">
    <citation type="submission" date="2018-10" db="EMBL/GenBank/DDBJ databases">
        <authorList>
            <person name="Grouzdev D.S."/>
            <person name="Krutkina M.S."/>
            <person name="Tourova T.P."/>
            <person name="Nazina T.N."/>
        </authorList>
    </citation>
    <scope>NUCLEOTIDE SEQUENCE [LARGE SCALE GENOMIC DNA]</scope>
    <source>
        <strain evidence="2 3">435</strain>
    </source>
</reference>
<evidence type="ECO:0000313" key="2">
    <source>
        <dbReference type="EMBL" id="RKO65585.1"/>
    </source>
</evidence>
<protein>
    <submittedName>
        <fullName evidence="2">Periplasmic heavy metal sensor</fullName>
    </submittedName>
</protein>
<accession>A0A494WXH4</accession>
<dbReference type="Gene3D" id="1.20.120.1490">
    <property type="match status" value="1"/>
</dbReference>
<dbReference type="EMBL" id="RBWE01000001">
    <property type="protein sequence ID" value="RKO65585.1"/>
    <property type="molecule type" value="Genomic_DNA"/>
</dbReference>
<keyword evidence="3" id="KW-1185">Reference proteome</keyword>
<evidence type="ECO:0000256" key="1">
    <source>
        <dbReference type="SAM" id="SignalP"/>
    </source>
</evidence>
<organism evidence="2 3">
    <name type="scientific">Desulfofundulus salinus</name>
    <dbReference type="NCBI Taxonomy" id="2419843"/>
    <lineage>
        <taxon>Bacteria</taxon>
        <taxon>Bacillati</taxon>
        <taxon>Bacillota</taxon>
        <taxon>Clostridia</taxon>
        <taxon>Eubacteriales</taxon>
        <taxon>Peptococcaceae</taxon>
        <taxon>Desulfofundulus</taxon>
    </lineage>
</organism>
<keyword evidence="1" id="KW-0732">Signal</keyword>
<dbReference type="Proteomes" id="UP000271256">
    <property type="component" value="Unassembled WGS sequence"/>
</dbReference>
<gene>
    <name evidence="2" type="ORF">D7024_00450</name>
</gene>
<dbReference type="Pfam" id="PF13801">
    <property type="entry name" value="Metal_resist"/>
    <property type="match status" value="1"/>
</dbReference>
<dbReference type="InterPro" id="IPR012899">
    <property type="entry name" value="LTXXQ"/>
</dbReference>
<dbReference type="CDD" id="cd09916">
    <property type="entry name" value="CpxP_like"/>
    <property type="match status" value="1"/>
</dbReference>
<dbReference type="RefSeq" id="WP_121450061.1">
    <property type="nucleotide sequence ID" value="NZ_RBWE01000001.1"/>
</dbReference>
<comment type="caution">
    <text evidence="2">The sequence shown here is derived from an EMBL/GenBank/DDBJ whole genome shotgun (WGS) entry which is preliminary data.</text>
</comment>
<proteinExistence type="predicted"/>
<dbReference type="OrthoDB" id="1809477at2"/>
<dbReference type="AlphaFoldDB" id="A0A494WXH4"/>
<name>A0A494WXH4_9FIRM</name>
<sequence>MKKKIVILTVTLVLALSIAQVASAAGMGWGGGPRMLDSDNWVSPVDALNLTDQQIETMQQLQKNCFEQTGDLRDKLRDLMFDLRQYRLQKDPDQAQIDAKIKQINDLKSQLYEIKMQTREQMQSQLTTEQLAEMAKMRGFGKHGARGFSGFNGAN</sequence>
<feature type="signal peptide" evidence="1">
    <location>
        <begin position="1"/>
        <end position="24"/>
    </location>
</feature>
<feature type="chain" id="PRO_5019738831" evidence="1">
    <location>
        <begin position="25"/>
        <end position="155"/>
    </location>
</feature>
<dbReference type="InterPro" id="IPR025961">
    <property type="entry name" value="Metal_resist"/>
</dbReference>